<proteinExistence type="predicted"/>
<keyword evidence="1" id="KW-0812">Transmembrane</keyword>
<comment type="caution">
    <text evidence="2">The sequence shown here is derived from an EMBL/GenBank/DDBJ whole genome shotgun (WGS) entry which is preliminary data.</text>
</comment>
<keyword evidence="1" id="KW-1133">Transmembrane helix</keyword>
<dbReference type="Proteomes" id="UP000694300">
    <property type="component" value="Unassembled WGS sequence"/>
</dbReference>
<name>A0ABS6UHZ4_9PSEU</name>
<accession>A0ABS6UHZ4</accession>
<dbReference type="EMBL" id="JADQDF010000001">
    <property type="protein sequence ID" value="MBW0131807.1"/>
    <property type="molecule type" value="Genomic_DNA"/>
</dbReference>
<protein>
    <recommendedName>
        <fullName evidence="4">Sodium:proton antiporter</fullName>
    </recommendedName>
</protein>
<gene>
    <name evidence="2" type="ORF">I4I82_29635</name>
</gene>
<feature type="transmembrane region" description="Helical" evidence="1">
    <location>
        <begin position="35"/>
        <end position="55"/>
    </location>
</feature>
<dbReference type="InterPro" id="IPR046291">
    <property type="entry name" value="DUF6328"/>
</dbReference>
<evidence type="ECO:0000313" key="2">
    <source>
        <dbReference type="EMBL" id="MBW0131807.1"/>
    </source>
</evidence>
<organism evidence="2 3">
    <name type="scientific">Pseudonocardia oceani</name>
    <dbReference type="NCBI Taxonomy" id="2792013"/>
    <lineage>
        <taxon>Bacteria</taxon>
        <taxon>Bacillati</taxon>
        <taxon>Actinomycetota</taxon>
        <taxon>Actinomycetes</taxon>
        <taxon>Pseudonocardiales</taxon>
        <taxon>Pseudonocardiaceae</taxon>
        <taxon>Pseudonocardia</taxon>
    </lineage>
</organism>
<evidence type="ECO:0000256" key="1">
    <source>
        <dbReference type="SAM" id="Phobius"/>
    </source>
</evidence>
<feature type="transmembrane region" description="Helical" evidence="1">
    <location>
        <begin position="110"/>
        <end position="132"/>
    </location>
</feature>
<keyword evidence="1" id="KW-0472">Membrane</keyword>
<keyword evidence="3" id="KW-1185">Reference proteome</keyword>
<dbReference type="Pfam" id="PF19853">
    <property type="entry name" value="DUF6328"/>
    <property type="match status" value="1"/>
</dbReference>
<evidence type="ECO:0008006" key="4">
    <source>
        <dbReference type="Google" id="ProtNLM"/>
    </source>
</evidence>
<reference evidence="2 3" key="1">
    <citation type="submission" date="2020-11" db="EMBL/GenBank/DDBJ databases">
        <title>Pseudonocardia abyssalis sp. nov. and Pseudonocardia oceani sp. nov., description and phylogenomic analysis of two novel actinomycetes isolated from the deep Southern Ocean.</title>
        <authorList>
            <person name="Parra J."/>
        </authorList>
    </citation>
    <scope>NUCLEOTIDE SEQUENCE [LARGE SCALE GENOMIC DNA]</scope>
    <source>
        <strain evidence="3">KRD185</strain>
    </source>
</reference>
<feature type="transmembrane region" description="Helical" evidence="1">
    <location>
        <begin position="138"/>
        <end position="158"/>
    </location>
</feature>
<feature type="transmembrane region" description="Helical" evidence="1">
    <location>
        <begin position="67"/>
        <end position="89"/>
    </location>
</feature>
<sequence>MRAPGCRDDAWNARERAEGPLQRADRNFAELLQELRVVLTGVQILFGFLLTLSFSARFDALDGVQHAVFVVTLSAAALSSTLLVAPVAAHRLLFQRGRKRELVRCGHRMALAGLTALAVTLSAGLFLVLDLAVGRATAAAMTGGLLLVTAVLWVGVPLRMRGTPTPR</sequence>
<evidence type="ECO:0000313" key="3">
    <source>
        <dbReference type="Proteomes" id="UP000694300"/>
    </source>
</evidence>